<feature type="signal peptide" evidence="1">
    <location>
        <begin position="1"/>
        <end position="39"/>
    </location>
</feature>
<dbReference type="Pfam" id="PF07589">
    <property type="entry name" value="PEP-CTERM"/>
    <property type="match status" value="1"/>
</dbReference>
<dbReference type="NCBIfam" id="TIGR02595">
    <property type="entry name" value="PEP_CTERM"/>
    <property type="match status" value="1"/>
</dbReference>
<dbReference type="InterPro" id="IPR006946">
    <property type="entry name" value="DGR2-like_dom"/>
</dbReference>
<dbReference type="AlphaFoldDB" id="A0A809R4V6"/>
<sequence length="230" mass="25153">MSFSVTLPAVLVNNLRRRLNLMKHLALAVTLAVSAISSANLVVNGSFESPDVVATSDDGLGTYWYVRNGTSADGWTRSGSQWTWLESRPGKWIASDGEQYTEVESGYAGSISQTIATWAGQSYRLTFDYAANPYLSSTNPDDSLRLYLNGSAFAYVDGSDSTTDDLDWTTYAYVFTASSTSTELRFQDGYTNFPYHGGFLDNVTMVAVPEPATLGVLGLGLVSLIRRRRK</sequence>
<keyword evidence="1" id="KW-0732">Signal</keyword>
<evidence type="ECO:0000259" key="3">
    <source>
        <dbReference type="Pfam" id="PF07589"/>
    </source>
</evidence>
<dbReference type="Proteomes" id="UP000662873">
    <property type="component" value="Chromosome"/>
</dbReference>
<evidence type="ECO:0000259" key="2">
    <source>
        <dbReference type="Pfam" id="PF04862"/>
    </source>
</evidence>
<dbReference type="Gene3D" id="2.60.120.260">
    <property type="entry name" value="Galactose-binding domain-like"/>
    <property type="match status" value="1"/>
</dbReference>
<evidence type="ECO:0008006" key="6">
    <source>
        <dbReference type="Google" id="ProtNLM"/>
    </source>
</evidence>
<feature type="domain" description="DUF642" evidence="2">
    <location>
        <begin position="41"/>
        <end position="204"/>
    </location>
</feature>
<dbReference type="InterPro" id="IPR013424">
    <property type="entry name" value="Ice-binding_C"/>
</dbReference>
<proteinExistence type="predicted"/>
<dbReference type="KEGG" id="npy:NPRO_02050"/>
<evidence type="ECO:0000313" key="5">
    <source>
        <dbReference type="Proteomes" id="UP000662873"/>
    </source>
</evidence>
<gene>
    <name evidence="4" type="ORF">NPRO_02050</name>
</gene>
<dbReference type="Pfam" id="PF04862">
    <property type="entry name" value="DUF642"/>
    <property type="match status" value="1"/>
</dbReference>
<feature type="domain" description="Ice-binding protein C-terminal" evidence="3">
    <location>
        <begin position="207"/>
        <end position="229"/>
    </location>
</feature>
<accession>A0A809R4V6</accession>
<reference evidence="4" key="1">
    <citation type="journal article" name="DNA Res.">
        <title>The physiological potential of anammox bacteria as revealed by their core genome structure.</title>
        <authorList>
            <person name="Okubo T."/>
            <person name="Toyoda A."/>
            <person name="Fukuhara K."/>
            <person name="Uchiyama I."/>
            <person name="Harigaya Y."/>
            <person name="Kuroiwa M."/>
            <person name="Suzuki T."/>
            <person name="Murakami Y."/>
            <person name="Suwa Y."/>
            <person name="Takami H."/>
        </authorList>
    </citation>
    <scope>NUCLEOTIDE SEQUENCE</scope>
    <source>
        <strain evidence="4">317325-2</strain>
    </source>
</reference>
<dbReference type="SUPFAM" id="SSF49785">
    <property type="entry name" value="Galactose-binding domain-like"/>
    <property type="match status" value="1"/>
</dbReference>
<evidence type="ECO:0000256" key="1">
    <source>
        <dbReference type="SAM" id="SignalP"/>
    </source>
</evidence>
<protein>
    <recommendedName>
        <fullName evidence="6">PEP-CTERM protein-sorting domain-containing protein</fullName>
    </recommendedName>
</protein>
<feature type="chain" id="PRO_5035196611" description="PEP-CTERM protein-sorting domain-containing protein" evidence="1">
    <location>
        <begin position="40"/>
        <end position="230"/>
    </location>
</feature>
<organism evidence="4 5">
    <name type="scientific">Candidatus Nitrosymbiomonas proteolyticus</name>
    <dbReference type="NCBI Taxonomy" id="2608984"/>
    <lineage>
        <taxon>Bacteria</taxon>
        <taxon>Bacillati</taxon>
        <taxon>Armatimonadota</taxon>
        <taxon>Armatimonadota incertae sedis</taxon>
        <taxon>Candidatus Nitrosymbiomonas</taxon>
    </lineage>
</organism>
<dbReference type="InterPro" id="IPR008979">
    <property type="entry name" value="Galactose-bd-like_sf"/>
</dbReference>
<name>A0A809R4V6_9BACT</name>
<evidence type="ECO:0000313" key="4">
    <source>
        <dbReference type="EMBL" id="BBO22610.1"/>
    </source>
</evidence>
<dbReference type="EMBL" id="AP021858">
    <property type="protein sequence ID" value="BBO22610.1"/>
    <property type="molecule type" value="Genomic_DNA"/>
</dbReference>